<feature type="domain" description="HNH nuclease" evidence="6">
    <location>
        <begin position="61"/>
        <end position="116"/>
    </location>
</feature>
<evidence type="ECO:0000256" key="4">
    <source>
        <dbReference type="ARBA" id="ARBA00040194"/>
    </source>
</evidence>
<dbReference type="PANTHER" id="PTHR41286">
    <property type="entry name" value="HNH NUCLEASE YAJD-RELATED"/>
    <property type="match status" value="1"/>
</dbReference>
<keyword evidence="8" id="KW-1185">Reference proteome</keyword>
<dbReference type="Pfam" id="PF01844">
    <property type="entry name" value="HNH"/>
    <property type="match status" value="1"/>
</dbReference>
<comment type="similarity">
    <text evidence="3">Belongs to the HNH nuclease family.</text>
</comment>
<dbReference type="RefSeq" id="WP_078254099.1">
    <property type="nucleotide sequence ID" value="NZ_MUYU01000012.1"/>
</dbReference>
<dbReference type="GO" id="GO:0005829">
    <property type="term" value="C:cytosol"/>
    <property type="evidence" value="ECO:0007669"/>
    <property type="project" value="TreeGrafter"/>
</dbReference>
<evidence type="ECO:0000313" key="8">
    <source>
        <dbReference type="Proteomes" id="UP000189800"/>
    </source>
</evidence>
<dbReference type="GO" id="GO:0004519">
    <property type="term" value="F:endonuclease activity"/>
    <property type="evidence" value="ECO:0007669"/>
    <property type="project" value="InterPro"/>
</dbReference>
<dbReference type="Gene3D" id="1.10.30.50">
    <property type="match status" value="1"/>
</dbReference>
<evidence type="ECO:0000256" key="2">
    <source>
        <dbReference type="ARBA" id="ARBA00022801"/>
    </source>
</evidence>
<dbReference type="AlphaFoldDB" id="A0A1T0CPG9"/>
<dbReference type="GO" id="GO:0003676">
    <property type="term" value="F:nucleic acid binding"/>
    <property type="evidence" value="ECO:0007669"/>
    <property type="project" value="InterPro"/>
</dbReference>
<proteinExistence type="inferred from homology"/>
<reference evidence="7 8" key="1">
    <citation type="submission" date="2017-02" db="EMBL/GenBank/DDBJ databases">
        <title>Draft genome sequence of Moraxella pluranimalium CCUG 54913T type strain.</title>
        <authorList>
            <person name="Salva-Serra F."/>
            <person name="Engstrom-Jakobsson H."/>
            <person name="Thorell K."/>
            <person name="Jaen-Luchoro D."/>
            <person name="Gonzales-Siles L."/>
            <person name="Karlsson R."/>
            <person name="Yazdan S."/>
            <person name="Boulund F."/>
            <person name="Johnning A."/>
            <person name="Engstrand L."/>
            <person name="Kristiansson E."/>
            <person name="Moore E."/>
        </authorList>
    </citation>
    <scope>NUCLEOTIDE SEQUENCE [LARGE SCALE GENOMIC DNA]</scope>
    <source>
        <strain evidence="7 8">CCUG 54913</strain>
    </source>
</reference>
<protein>
    <recommendedName>
        <fullName evidence="4">Putative HNH nuclease YajD</fullName>
    </recommendedName>
</protein>
<dbReference type="CDD" id="cd00085">
    <property type="entry name" value="HNHc"/>
    <property type="match status" value="1"/>
</dbReference>
<gene>
    <name evidence="7" type="ORF">B0680_05535</name>
</gene>
<evidence type="ECO:0000256" key="1">
    <source>
        <dbReference type="ARBA" id="ARBA00022722"/>
    </source>
</evidence>
<dbReference type="EMBL" id="MUYU01000012">
    <property type="protein sequence ID" value="OOS24240.1"/>
    <property type="molecule type" value="Genomic_DNA"/>
</dbReference>
<organism evidence="7 8">
    <name type="scientific">Moraxella pluranimalium</name>
    <dbReference type="NCBI Taxonomy" id="470453"/>
    <lineage>
        <taxon>Bacteria</taxon>
        <taxon>Pseudomonadati</taxon>
        <taxon>Pseudomonadota</taxon>
        <taxon>Gammaproteobacteria</taxon>
        <taxon>Moraxellales</taxon>
        <taxon>Moraxellaceae</taxon>
        <taxon>Moraxella</taxon>
    </lineage>
</organism>
<dbReference type="Proteomes" id="UP000189800">
    <property type="component" value="Unassembled WGS sequence"/>
</dbReference>
<dbReference type="GO" id="GO:0008270">
    <property type="term" value="F:zinc ion binding"/>
    <property type="evidence" value="ECO:0007669"/>
    <property type="project" value="InterPro"/>
</dbReference>
<dbReference type="InterPro" id="IPR002711">
    <property type="entry name" value="HNH"/>
</dbReference>
<accession>A0A1T0CPG9</accession>
<dbReference type="GO" id="GO:0016787">
    <property type="term" value="F:hydrolase activity"/>
    <property type="evidence" value="ECO:0007669"/>
    <property type="project" value="UniProtKB-KW"/>
</dbReference>
<keyword evidence="1" id="KW-0540">Nuclease</keyword>
<name>A0A1T0CPG9_9GAMM</name>
<dbReference type="STRING" id="470453.B0680_05535"/>
<keyword evidence="2" id="KW-0378">Hydrolase</keyword>
<feature type="compositionally biased region" description="Basic and acidic residues" evidence="5">
    <location>
        <begin position="42"/>
        <end position="54"/>
    </location>
</feature>
<evidence type="ECO:0000256" key="5">
    <source>
        <dbReference type="SAM" id="MobiDB-lite"/>
    </source>
</evidence>
<dbReference type="SMART" id="SM00507">
    <property type="entry name" value="HNHc"/>
    <property type="match status" value="1"/>
</dbReference>
<evidence type="ECO:0000256" key="3">
    <source>
        <dbReference type="ARBA" id="ARBA00038412"/>
    </source>
</evidence>
<dbReference type="PANTHER" id="PTHR41286:SF1">
    <property type="entry name" value="HNH NUCLEASE YAJD-RELATED"/>
    <property type="match status" value="1"/>
</dbReference>
<sequence>MAIAPSTLCAHAGCNAKAVAHGRCQRHQAKASPPIAMPAKPRYKDNRPSAHKRGYDGRWRKARLAYLDDNPLCVMCQANGLLVPATVVDHIIPHRGNQHRFWDMDNWQALCKSCHDHKTNTIDRKLTTALLPVAHRDGGVAK</sequence>
<evidence type="ECO:0000313" key="7">
    <source>
        <dbReference type="EMBL" id="OOS24240.1"/>
    </source>
</evidence>
<feature type="region of interest" description="Disordered" evidence="5">
    <location>
        <begin position="29"/>
        <end position="54"/>
    </location>
</feature>
<dbReference type="InterPro" id="IPR003615">
    <property type="entry name" value="HNH_nuc"/>
</dbReference>
<evidence type="ECO:0000259" key="6">
    <source>
        <dbReference type="SMART" id="SM00507"/>
    </source>
</evidence>
<comment type="caution">
    <text evidence="7">The sequence shown here is derived from an EMBL/GenBank/DDBJ whole genome shotgun (WGS) entry which is preliminary data.</text>
</comment>